<protein>
    <submittedName>
        <fullName evidence="7">Fungal-trans domain-containing protein</fullName>
    </submittedName>
</protein>
<proteinExistence type="predicted"/>
<feature type="domain" description="Xylanolytic transcriptional activator regulatory" evidence="6">
    <location>
        <begin position="289"/>
        <end position="363"/>
    </location>
</feature>
<keyword evidence="8" id="KW-1185">Reference proteome</keyword>
<feature type="compositionally biased region" description="Basic and acidic residues" evidence="5">
    <location>
        <begin position="64"/>
        <end position="80"/>
    </location>
</feature>
<evidence type="ECO:0000256" key="2">
    <source>
        <dbReference type="ARBA" id="ARBA00022723"/>
    </source>
</evidence>
<comment type="caution">
    <text evidence="7">The sequence shown here is derived from an EMBL/GenBank/DDBJ whole genome shotgun (WGS) entry which is preliminary data.</text>
</comment>
<comment type="subcellular location">
    <subcellularLocation>
        <location evidence="1">Nucleus</location>
    </subcellularLocation>
</comment>
<dbReference type="GO" id="GO:0005634">
    <property type="term" value="C:nucleus"/>
    <property type="evidence" value="ECO:0007669"/>
    <property type="project" value="UniProtKB-SubCell"/>
</dbReference>
<feature type="domain" description="Xylanolytic transcriptional activator regulatory" evidence="6">
    <location>
        <begin position="913"/>
        <end position="986"/>
    </location>
</feature>
<organism evidence="7 8">
    <name type="scientific">Mycena sanguinolenta</name>
    <dbReference type="NCBI Taxonomy" id="230812"/>
    <lineage>
        <taxon>Eukaryota</taxon>
        <taxon>Fungi</taxon>
        <taxon>Dikarya</taxon>
        <taxon>Basidiomycota</taxon>
        <taxon>Agaricomycotina</taxon>
        <taxon>Agaricomycetes</taxon>
        <taxon>Agaricomycetidae</taxon>
        <taxon>Agaricales</taxon>
        <taxon>Marasmiineae</taxon>
        <taxon>Mycenaceae</taxon>
        <taxon>Mycena</taxon>
    </lineage>
</organism>
<dbReference type="CDD" id="cd12148">
    <property type="entry name" value="fungal_TF_MHR"/>
    <property type="match status" value="2"/>
</dbReference>
<keyword evidence="4" id="KW-0539">Nucleus</keyword>
<dbReference type="GO" id="GO:0003677">
    <property type="term" value="F:DNA binding"/>
    <property type="evidence" value="ECO:0007669"/>
    <property type="project" value="UniProtKB-KW"/>
</dbReference>
<evidence type="ECO:0000259" key="6">
    <source>
        <dbReference type="SMART" id="SM00906"/>
    </source>
</evidence>
<dbReference type="GO" id="GO:0008270">
    <property type="term" value="F:zinc ion binding"/>
    <property type="evidence" value="ECO:0007669"/>
    <property type="project" value="InterPro"/>
</dbReference>
<feature type="region of interest" description="Disordered" evidence="5">
    <location>
        <begin position="704"/>
        <end position="733"/>
    </location>
</feature>
<gene>
    <name evidence="7" type="ORF">MSAN_02531500</name>
</gene>
<accession>A0A8H6TS43</accession>
<evidence type="ECO:0000256" key="3">
    <source>
        <dbReference type="ARBA" id="ARBA00023125"/>
    </source>
</evidence>
<dbReference type="SMART" id="SM00906">
    <property type="entry name" value="Fungal_trans"/>
    <property type="match status" value="2"/>
</dbReference>
<feature type="region of interest" description="Disordered" evidence="5">
    <location>
        <begin position="55"/>
        <end position="95"/>
    </location>
</feature>
<keyword evidence="3" id="KW-0238">DNA-binding</keyword>
<evidence type="ECO:0000313" key="7">
    <source>
        <dbReference type="EMBL" id="KAF7324238.1"/>
    </source>
</evidence>
<dbReference type="Proteomes" id="UP000623467">
    <property type="component" value="Unassembled WGS sequence"/>
</dbReference>
<name>A0A8H6TS43_9AGAR</name>
<evidence type="ECO:0000256" key="1">
    <source>
        <dbReference type="ARBA" id="ARBA00004123"/>
    </source>
</evidence>
<dbReference type="OrthoDB" id="4456959at2759"/>
<dbReference type="PANTHER" id="PTHR46910">
    <property type="entry name" value="TRANSCRIPTION FACTOR PDR1"/>
    <property type="match status" value="1"/>
</dbReference>
<evidence type="ECO:0000256" key="5">
    <source>
        <dbReference type="SAM" id="MobiDB-lite"/>
    </source>
</evidence>
<dbReference type="Pfam" id="PF04082">
    <property type="entry name" value="Fungal_trans"/>
    <property type="match status" value="2"/>
</dbReference>
<dbReference type="GO" id="GO:0006351">
    <property type="term" value="P:DNA-templated transcription"/>
    <property type="evidence" value="ECO:0007669"/>
    <property type="project" value="InterPro"/>
</dbReference>
<evidence type="ECO:0000256" key="4">
    <source>
        <dbReference type="ARBA" id="ARBA00023242"/>
    </source>
</evidence>
<reference evidence="7" key="1">
    <citation type="submission" date="2020-05" db="EMBL/GenBank/DDBJ databases">
        <title>Mycena genomes resolve the evolution of fungal bioluminescence.</title>
        <authorList>
            <person name="Tsai I.J."/>
        </authorList>
    </citation>
    <scope>NUCLEOTIDE SEQUENCE</scope>
    <source>
        <strain evidence="7">160909Yilan</strain>
    </source>
</reference>
<sequence>MPDGRCTYCLSFNLSCTYIKPTKKRGPKTVTLEDLKNEIESLKSKLQSSSTLCSACSRPLEPSPHTEDSPWSDFADRTAESEDASPTSSPEPSVEDLGRHFAQLSMKHYGSASGFRLLNTTIAVRQLKISPAFRLPCIADEGKAAGHVSNNNPFAAPLLLGHIWEKEAYDRRTRYVYPPDDLIASLLKLYFTNFHPTFPILHRPSFERAVATGVHLTDQEFGGTLLAVLAVASRCSIDPRVYVDNNPLSAGWIFANQVQHLRPLSNPTIHEIQIYFLLSFLYHRDLSTPNVLVGLGIRCLHERRELRRKPSGDNLDPGHELWKRAFWSYFIWDRMMSVFHGWPMGVQVEEYVFIPVSFLIILFMRKNDISYDPPDKPSQLAYSVCVIRLCEILGDVMRQLYGSEKAKSKSLVTSETPEWEKRAVAELDSTMNNFPDSVPPHLRWNHESPPHDAFFDQAAILHITYNYVLIVIHRPYIQKATVLAAPSLSICARAARAIIHTASIWLSKRQRLPLPSVTNPVFISGVILVLSTVATTNCESRCAGDKNKDLVHVTTAMEILKYAEHRIQTAGRMWDLLQHLLSLGRPVPLAPAPQEEEQERMSEISSTSATDVGVGSVAPSGVPQEYYTLAVPEYTPPQDESYSYLDLRGVFSSGREAVGMGPRAGMSVEELLADADPLDTMASILNDEQRNMWMTAPMDAAPRIPNGAIFPAAPQKGDDPSPTSSPESSAEDLGRHFTQLSLKHYGSTSGFRLLTATIAMKAKQLGTSQTTTYSRRPFFWDTLSWEKEAYDRRTRYVYPAEDLISSLLELYFTNFHPTLPILHRPSFERAVAAGVHLTDHEFGGTVLAVLAVASRYSDDPRVYVDSNAPHSAGWTFANQVQHLRPLSNPTIHETQIYFLLSIYAIGTSVPRMSWLYLGLGIRCLHERREFRRKSNGDNLDPGHELWKRAFWSYLIWDRMMSVFHGWPVGLQAEDYDVDPLLEVDDEYWDKGIRQPPGKPSQLAYSICVVRLCEILGDAMRQLYGSEKARSKSLVSSEDPEWEKRAVAELDSAMNNFLDSVPSHRMSHTAYTFRWNHESPPHAAFFDQAAILHITYNHVLIVIHRPYIQKATVLAAPSLSISVAAPERYRASLPAWPRVPHSTYHIVDKNPVFVSGVILVLYTVATTNRGSRPARDKNKDLVHVATAMEILKYAEHRVQTAGRLWDLLQQLWSLGGPVPLSPAPQEEARSDIGVVLSTAAGDGGVSAALPPHPDEYYTLAIPEYVPPQEESYNFFDLEGVFSLGNEATAVGPRAGMSVEELLADADPLDTMASILNDEQRSMWMAAPMDTA</sequence>
<keyword evidence="2" id="KW-0479">Metal-binding</keyword>
<dbReference type="EMBL" id="JACAZH010000128">
    <property type="protein sequence ID" value="KAF7324238.1"/>
    <property type="molecule type" value="Genomic_DNA"/>
</dbReference>
<evidence type="ECO:0000313" key="8">
    <source>
        <dbReference type="Proteomes" id="UP000623467"/>
    </source>
</evidence>
<dbReference type="InterPro" id="IPR050987">
    <property type="entry name" value="AtrR-like"/>
</dbReference>
<dbReference type="GO" id="GO:0003700">
    <property type="term" value="F:DNA-binding transcription factor activity"/>
    <property type="evidence" value="ECO:0007669"/>
    <property type="project" value="InterPro"/>
</dbReference>
<dbReference type="PANTHER" id="PTHR46910:SF3">
    <property type="entry name" value="HALOTOLERANCE PROTEIN 9-RELATED"/>
    <property type="match status" value="1"/>
</dbReference>
<dbReference type="InterPro" id="IPR007219">
    <property type="entry name" value="XnlR_reg_dom"/>
</dbReference>